<dbReference type="PANTHER" id="PTHR30606">
    <property type="entry name" value="LIPID A BIOSYNTHESIS LAUROYL ACYLTRANSFERASE"/>
    <property type="match status" value="1"/>
</dbReference>
<evidence type="ECO:0000313" key="8">
    <source>
        <dbReference type="EMBL" id="SHJ50866.1"/>
    </source>
</evidence>
<keyword evidence="5 7" id="KW-0472">Membrane</keyword>
<dbReference type="RefSeq" id="WP_073170391.1">
    <property type="nucleotide sequence ID" value="NZ_FQZE01000021.1"/>
</dbReference>
<dbReference type="EMBL" id="FQZE01000021">
    <property type="protein sequence ID" value="SHJ50866.1"/>
    <property type="molecule type" value="Genomic_DNA"/>
</dbReference>
<keyword evidence="4 8" id="KW-0808">Transferase</keyword>
<evidence type="ECO:0000256" key="5">
    <source>
        <dbReference type="ARBA" id="ARBA00023136"/>
    </source>
</evidence>
<sequence length="312" mass="37062">MNELAKKDKRYHEGFLKKNLNRMITGLLYLISLLPFWVLFGISDVLNFFVQHVFRYRRRVVFDNLRHAFPEKPENELKNIARKFYRHLADLMVETIKLHSMDERQMDKRISFTGLELVDKYYKEGKSIIILAMHHNNWEWCSFVQNKAKHLGLMIYNPVRGNQSMEKFMLHSREKWGGKCIPVHHSGRATIAYHRKGIPTALWLGADQTPPRNSKFWTVFLNREAPFFSGPEKIAARTNQPVFFQQVTKIARGKYKVHLVPLFLNPKDVEPNEILLGYVRKMEEIIAKEPEHYLWSHRRWKHQRPADIPLTT</sequence>
<keyword evidence="9" id="KW-1185">Reference proteome</keyword>
<keyword evidence="2" id="KW-1003">Cell membrane</keyword>
<keyword evidence="7" id="KW-0812">Transmembrane</keyword>
<dbReference type="AlphaFoldDB" id="A0A1M6JW15"/>
<evidence type="ECO:0000313" key="9">
    <source>
        <dbReference type="Proteomes" id="UP000184050"/>
    </source>
</evidence>
<keyword evidence="6" id="KW-0012">Acyltransferase</keyword>
<dbReference type="InterPro" id="IPR004960">
    <property type="entry name" value="LipA_acyltrans"/>
</dbReference>
<organism evidence="8 9">
    <name type="scientific">Tangfeifania diversioriginum</name>
    <dbReference type="NCBI Taxonomy" id="1168035"/>
    <lineage>
        <taxon>Bacteria</taxon>
        <taxon>Pseudomonadati</taxon>
        <taxon>Bacteroidota</taxon>
        <taxon>Bacteroidia</taxon>
        <taxon>Marinilabiliales</taxon>
        <taxon>Prolixibacteraceae</taxon>
        <taxon>Tangfeifania</taxon>
    </lineage>
</organism>
<evidence type="ECO:0000256" key="4">
    <source>
        <dbReference type="ARBA" id="ARBA00022679"/>
    </source>
</evidence>
<gene>
    <name evidence="8" type="ORF">SAMN05444280_12152</name>
</gene>
<dbReference type="GO" id="GO:0016746">
    <property type="term" value="F:acyltransferase activity"/>
    <property type="evidence" value="ECO:0007669"/>
    <property type="project" value="UniProtKB-KW"/>
</dbReference>
<dbReference type="CDD" id="cd07984">
    <property type="entry name" value="LPLAT_LABLAT-like"/>
    <property type="match status" value="1"/>
</dbReference>
<proteinExistence type="predicted"/>
<dbReference type="GO" id="GO:0005886">
    <property type="term" value="C:plasma membrane"/>
    <property type="evidence" value="ECO:0007669"/>
    <property type="project" value="UniProtKB-SubCell"/>
</dbReference>
<evidence type="ECO:0000256" key="6">
    <source>
        <dbReference type="ARBA" id="ARBA00023315"/>
    </source>
</evidence>
<dbReference type="STRING" id="1168035.SAMN05444280_12152"/>
<evidence type="ECO:0000256" key="1">
    <source>
        <dbReference type="ARBA" id="ARBA00004533"/>
    </source>
</evidence>
<comment type="subcellular location">
    <subcellularLocation>
        <location evidence="1">Cell inner membrane</location>
    </subcellularLocation>
</comment>
<evidence type="ECO:0000256" key="2">
    <source>
        <dbReference type="ARBA" id="ARBA00022475"/>
    </source>
</evidence>
<evidence type="ECO:0000256" key="7">
    <source>
        <dbReference type="SAM" id="Phobius"/>
    </source>
</evidence>
<dbReference type="GO" id="GO:0009247">
    <property type="term" value="P:glycolipid biosynthetic process"/>
    <property type="evidence" value="ECO:0007669"/>
    <property type="project" value="UniProtKB-ARBA"/>
</dbReference>
<feature type="transmembrane region" description="Helical" evidence="7">
    <location>
        <begin position="27"/>
        <end position="50"/>
    </location>
</feature>
<keyword evidence="7" id="KW-1133">Transmembrane helix</keyword>
<name>A0A1M6JW15_9BACT</name>
<dbReference type="PANTHER" id="PTHR30606:SF10">
    <property type="entry name" value="PHOSPHATIDYLINOSITOL MANNOSIDE ACYLTRANSFERASE"/>
    <property type="match status" value="1"/>
</dbReference>
<reference evidence="8 9" key="1">
    <citation type="submission" date="2016-11" db="EMBL/GenBank/DDBJ databases">
        <authorList>
            <person name="Jaros S."/>
            <person name="Januszkiewicz K."/>
            <person name="Wedrychowicz H."/>
        </authorList>
    </citation>
    <scope>NUCLEOTIDE SEQUENCE [LARGE SCALE GENOMIC DNA]</scope>
    <source>
        <strain evidence="8 9">DSM 27063</strain>
    </source>
</reference>
<dbReference type="Proteomes" id="UP000184050">
    <property type="component" value="Unassembled WGS sequence"/>
</dbReference>
<evidence type="ECO:0000256" key="3">
    <source>
        <dbReference type="ARBA" id="ARBA00022519"/>
    </source>
</evidence>
<accession>A0A1M6JW15</accession>
<dbReference type="OrthoDB" id="9801955at2"/>
<dbReference type="Pfam" id="PF03279">
    <property type="entry name" value="Lip_A_acyltrans"/>
    <property type="match status" value="1"/>
</dbReference>
<protein>
    <submittedName>
        <fullName evidence="8">KDO2-lipid IV(A) lauroyltransferase</fullName>
    </submittedName>
</protein>
<keyword evidence="3" id="KW-0997">Cell inner membrane</keyword>